<dbReference type="EMBL" id="VSSQ01081299">
    <property type="protein sequence ID" value="MPN30250.1"/>
    <property type="molecule type" value="Genomic_DNA"/>
</dbReference>
<dbReference type="AlphaFoldDB" id="A0A645GV84"/>
<organism evidence="2">
    <name type="scientific">bioreactor metagenome</name>
    <dbReference type="NCBI Taxonomy" id="1076179"/>
    <lineage>
        <taxon>unclassified sequences</taxon>
        <taxon>metagenomes</taxon>
        <taxon>ecological metagenomes</taxon>
    </lineage>
</organism>
<proteinExistence type="predicted"/>
<gene>
    <name evidence="2" type="ORF">SDC9_177713</name>
</gene>
<feature type="region of interest" description="Disordered" evidence="1">
    <location>
        <begin position="1"/>
        <end position="25"/>
    </location>
</feature>
<name>A0A645GV84_9ZZZZ</name>
<evidence type="ECO:0000256" key="1">
    <source>
        <dbReference type="SAM" id="MobiDB-lite"/>
    </source>
</evidence>
<evidence type="ECO:0000313" key="2">
    <source>
        <dbReference type="EMBL" id="MPN30250.1"/>
    </source>
</evidence>
<reference evidence="2" key="1">
    <citation type="submission" date="2019-08" db="EMBL/GenBank/DDBJ databases">
        <authorList>
            <person name="Kucharzyk K."/>
            <person name="Murdoch R.W."/>
            <person name="Higgins S."/>
            <person name="Loffler F."/>
        </authorList>
    </citation>
    <scope>NUCLEOTIDE SEQUENCE</scope>
</reference>
<feature type="compositionally biased region" description="Polar residues" evidence="1">
    <location>
        <begin position="1"/>
        <end position="21"/>
    </location>
</feature>
<protein>
    <submittedName>
        <fullName evidence="2">Uncharacterized protein</fullName>
    </submittedName>
</protein>
<accession>A0A645GV84</accession>
<comment type="caution">
    <text evidence="2">The sequence shown here is derived from an EMBL/GenBank/DDBJ whole genome shotgun (WGS) entry which is preliminary data.</text>
</comment>
<sequence length="101" mass="11656">MMQNFNTGSENWNTAGKQSRWQRPAEKVGVVDGNKFEFGTHWGGWYWYPFSTVDRSVDTRHGGATNVLWLDWHVRPLRIGERQPGSDGVNWSNAKDFLVTQ</sequence>